<name>A0A3B0SBX0_9ZZZZ</name>
<dbReference type="Pfam" id="PF00440">
    <property type="entry name" value="TetR_N"/>
    <property type="match status" value="1"/>
</dbReference>
<dbReference type="AlphaFoldDB" id="A0A3B0SBX0"/>
<dbReference type="SUPFAM" id="SSF46689">
    <property type="entry name" value="Homeodomain-like"/>
    <property type="match status" value="1"/>
</dbReference>
<proteinExistence type="predicted"/>
<dbReference type="GO" id="GO:0003700">
    <property type="term" value="F:DNA-binding transcription factor activity"/>
    <property type="evidence" value="ECO:0007669"/>
    <property type="project" value="TreeGrafter"/>
</dbReference>
<dbReference type="PROSITE" id="PS50977">
    <property type="entry name" value="HTH_TETR_2"/>
    <property type="match status" value="1"/>
</dbReference>
<accession>A0A3B0SBX0</accession>
<reference evidence="6" key="1">
    <citation type="submission" date="2018-06" db="EMBL/GenBank/DDBJ databases">
        <authorList>
            <person name="Zhirakovskaya E."/>
        </authorList>
    </citation>
    <scope>NUCLEOTIDE SEQUENCE</scope>
</reference>
<dbReference type="PANTHER" id="PTHR30055:SF175">
    <property type="entry name" value="HTH-TYPE TRANSCRIPTIONAL REPRESSOR KSTR2"/>
    <property type="match status" value="1"/>
</dbReference>
<evidence type="ECO:0000313" key="6">
    <source>
        <dbReference type="EMBL" id="VAW03711.1"/>
    </source>
</evidence>
<evidence type="ECO:0000256" key="4">
    <source>
        <dbReference type="ARBA" id="ARBA00023163"/>
    </source>
</evidence>
<dbReference type="PANTHER" id="PTHR30055">
    <property type="entry name" value="HTH-TYPE TRANSCRIPTIONAL REGULATOR RUTR"/>
    <property type="match status" value="1"/>
</dbReference>
<dbReference type="InterPro" id="IPR036271">
    <property type="entry name" value="Tet_transcr_reg_TetR-rel_C_sf"/>
</dbReference>
<dbReference type="InterPro" id="IPR041490">
    <property type="entry name" value="KstR2_TetR_C"/>
</dbReference>
<evidence type="ECO:0000259" key="5">
    <source>
        <dbReference type="PROSITE" id="PS50977"/>
    </source>
</evidence>
<evidence type="ECO:0000256" key="3">
    <source>
        <dbReference type="ARBA" id="ARBA00023125"/>
    </source>
</evidence>
<dbReference type="InterPro" id="IPR009057">
    <property type="entry name" value="Homeodomain-like_sf"/>
</dbReference>
<dbReference type="InterPro" id="IPR050109">
    <property type="entry name" value="HTH-type_TetR-like_transc_reg"/>
</dbReference>
<dbReference type="EMBL" id="UOEI01000374">
    <property type="protein sequence ID" value="VAW03711.1"/>
    <property type="molecule type" value="Genomic_DNA"/>
</dbReference>
<keyword evidence="4" id="KW-0804">Transcription</keyword>
<protein>
    <submittedName>
        <fullName evidence="6">Transcriptional regulator, AcrR family</fullName>
    </submittedName>
</protein>
<dbReference type="PRINTS" id="PR00455">
    <property type="entry name" value="HTHTETR"/>
</dbReference>
<gene>
    <name evidence="6" type="ORF">MNBD_ACTINO01-841</name>
</gene>
<feature type="domain" description="HTH tetR-type" evidence="5">
    <location>
        <begin position="5"/>
        <end position="65"/>
    </location>
</feature>
<evidence type="ECO:0000256" key="1">
    <source>
        <dbReference type="ARBA" id="ARBA00022491"/>
    </source>
</evidence>
<keyword evidence="1" id="KW-0678">Repressor</keyword>
<dbReference type="InterPro" id="IPR001647">
    <property type="entry name" value="HTH_TetR"/>
</dbReference>
<evidence type="ECO:0000256" key="2">
    <source>
        <dbReference type="ARBA" id="ARBA00023015"/>
    </source>
</evidence>
<keyword evidence="3" id="KW-0238">DNA-binding</keyword>
<dbReference type="Gene3D" id="1.10.357.10">
    <property type="entry name" value="Tetracycline Repressor, domain 2"/>
    <property type="match status" value="1"/>
</dbReference>
<dbReference type="SUPFAM" id="SSF48498">
    <property type="entry name" value="Tetracyclin repressor-like, C-terminal domain"/>
    <property type="match status" value="1"/>
</dbReference>
<keyword evidence="2" id="KW-0805">Transcription regulation</keyword>
<dbReference type="Gene3D" id="1.10.10.60">
    <property type="entry name" value="Homeodomain-like"/>
    <property type="match status" value="1"/>
</dbReference>
<dbReference type="Pfam" id="PF17932">
    <property type="entry name" value="TetR_C_24"/>
    <property type="match status" value="1"/>
</dbReference>
<sequence>MTGDLTTRERIRREAAALFRNKGFNGTSMADLAAEVGISKSSLYHHFPSKQALLSEIIELTVNRVTPLVREVADSDLPIAERLRRAIDLHTVEAIHDRDAVACFIEEGRYLSPDFMANHIANRDRYELIFREMFDEGIASGDFVDQDAGVAVKAILGMCNSVVRWYQPSGVYSPDEIAAEIADFVVRGASTSRPTGHDEEA</sequence>
<organism evidence="6">
    <name type="scientific">hydrothermal vent metagenome</name>
    <dbReference type="NCBI Taxonomy" id="652676"/>
    <lineage>
        <taxon>unclassified sequences</taxon>
        <taxon>metagenomes</taxon>
        <taxon>ecological metagenomes</taxon>
    </lineage>
</organism>
<dbReference type="GO" id="GO:0000976">
    <property type="term" value="F:transcription cis-regulatory region binding"/>
    <property type="evidence" value="ECO:0007669"/>
    <property type="project" value="TreeGrafter"/>
</dbReference>